<accession>A0ABQ7GTN0</accession>
<feature type="region of interest" description="Disordered" evidence="1">
    <location>
        <begin position="420"/>
        <end position="471"/>
    </location>
</feature>
<organism evidence="3 4">
    <name type="scientific">Dunaliella salina</name>
    <name type="common">Green alga</name>
    <name type="synonym">Protococcus salinus</name>
    <dbReference type="NCBI Taxonomy" id="3046"/>
    <lineage>
        <taxon>Eukaryota</taxon>
        <taxon>Viridiplantae</taxon>
        <taxon>Chlorophyta</taxon>
        <taxon>core chlorophytes</taxon>
        <taxon>Chlorophyceae</taxon>
        <taxon>CS clade</taxon>
        <taxon>Chlamydomonadales</taxon>
        <taxon>Dunaliellaceae</taxon>
        <taxon>Dunaliella</taxon>
    </lineage>
</organism>
<evidence type="ECO:0000256" key="1">
    <source>
        <dbReference type="SAM" id="MobiDB-lite"/>
    </source>
</evidence>
<comment type="caution">
    <text evidence="3">The sequence shown here is derived from an EMBL/GenBank/DDBJ whole genome shotgun (WGS) entry which is preliminary data.</text>
</comment>
<evidence type="ECO:0000313" key="4">
    <source>
        <dbReference type="Proteomes" id="UP000815325"/>
    </source>
</evidence>
<sequence length="677" mass="71031">MGAVVQFLGCSLLACADWLCLACARRFAPCLPQVRWALWCNSWAVTCLRAQVHYFLLVCADLLLACLTCNGRCDATPGPALACGRRFAPCLPRVQLALWCNSWASACMRAQIGCVLLACAGSLLACLRCDGLCGATLGPSLACARRFAISCLRVQVRCLLASGAMGSVVQLLGRHLLARADLRFLACVRRFLLACLKCNGLCGTTPGPLLACARRFAVSCLCTRSAVTCLCLQIRCRLLARAGLPSLACACLGCDGLCDATLGPLPARAHRFAISCLCAQICSLLASGAMGSVMQLLGHCLLACADSLFLACACRSAVTCLCLQICCRLLARAGLLLACLGCDMLCDATLGPLLIRSLLGSGAMGSVMQLLGRPYRFVLLLDDASRILSPSYTANSQQPQQQDQHWSMLPAVKFSYPPNLQPQSAAPAQFHASSSRTTNDRNTTSTSQEGCRSGDSSASTSGAGEQSSPVGRATGIVEAGSSTQGVTEAAAVNVLDRRHEYSGNSSNAAPGQGAAPSEDKGQPGVHSTGGAQGQQGEGSDRTHTVSSIHPQSVPMQVLNQPPGQGLFPCQVALVPCHQQGGAEEWEGGGPDGWPGPQAGTGDLPPALASLEEERAQGIESNAHAYQFFSRLHVRIGEDMLSLEPTPGSQPSAAFRKLLRQAQAIGRAPCYLAIDFDQ</sequence>
<keyword evidence="4" id="KW-1185">Reference proteome</keyword>
<name>A0ABQ7GTN0_DUNSA</name>
<dbReference type="EMBL" id="MU069596">
    <property type="protein sequence ID" value="KAF5837959.1"/>
    <property type="molecule type" value="Genomic_DNA"/>
</dbReference>
<dbReference type="Proteomes" id="UP000815325">
    <property type="component" value="Unassembled WGS sequence"/>
</dbReference>
<feature type="signal peptide" evidence="2">
    <location>
        <begin position="1"/>
        <end position="22"/>
    </location>
</feature>
<evidence type="ECO:0000256" key="2">
    <source>
        <dbReference type="SAM" id="SignalP"/>
    </source>
</evidence>
<keyword evidence="2" id="KW-0732">Signal</keyword>
<evidence type="ECO:0000313" key="3">
    <source>
        <dbReference type="EMBL" id="KAF5837959.1"/>
    </source>
</evidence>
<proteinExistence type="predicted"/>
<feature type="compositionally biased region" description="Low complexity" evidence="1">
    <location>
        <begin position="433"/>
        <end position="464"/>
    </location>
</feature>
<protein>
    <submittedName>
        <fullName evidence="3">Uncharacterized protein</fullName>
    </submittedName>
</protein>
<reference evidence="3" key="1">
    <citation type="submission" date="2017-08" db="EMBL/GenBank/DDBJ databases">
        <authorList>
            <person name="Polle J.E."/>
            <person name="Barry K."/>
            <person name="Cushman J."/>
            <person name="Schmutz J."/>
            <person name="Tran D."/>
            <person name="Hathwaick L.T."/>
            <person name="Yim W.C."/>
            <person name="Jenkins J."/>
            <person name="Mckie-Krisberg Z.M."/>
            <person name="Prochnik S."/>
            <person name="Lindquist E."/>
            <person name="Dockter R.B."/>
            <person name="Adam C."/>
            <person name="Molina H."/>
            <person name="Bunkerborg J."/>
            <person name="Jin E."/>
            <person name="Buchheim M."/>
            <person name="Magnuson J."/>
        </authorList>
    </citation>
    <scope>NUCLEOTIDE SEQUENCE</scope>
    <source>
        <strain evidence="3">CCAP 19/18</strain>
    </source>
</reference>
<gene>
    <name evidence="3" type="ORF">DUNSADRAFT_3620</name>
</gene>
<feature type="region of interest" description="Disordered" evidence="1">
    <location>
        <begin position="501"/>
        <end position="546"/>
    </location>
</feature>
<feature type="chain" id="PRO_5045554897" evidence="2">
    <location>
        <begin position="23"/>
        <end position="677"/>
    </location>
</feature>